<dbReference type="PANTHER" id="PTHR21022">
    <property type="entry name" value="PREPHENATE DEHYDRATASE P PROTEIN"/>
    <property type="match status" value="1"/>
</dbReference>
<dbReference type="SUPFAM" id="SSF55021">
    <property type="entry name" value="ACT-like"/>
    <property type="match status" value="1"/>
</dbReference>
<reference evidence="1" key="1">
    <citation type="submission" date="2020-08" db="EMBL/GenBank/DDBJ databases">
        <title>Plant Genome Project.</title>
        <authorList>
            <person name="Zhang R.-G."/>
        </authorList>
    </citation>
    <scope>NUCLEOTIDE SEQUENCE</scope>
    <source>
        <strain evidence="1">WSP0</strain>
        <tissue evidence="1">Leaf</tissue>
    </source>
</reference>
<dbReference type="InterPro" id="IPR045865">
    <property type="entry name" value="ACT-like_dom_sf"/>
</dbReference>
<dbReference type="GO" id="GO:0009094">
    <property type="term" value="P:L-phenylalanine biosynthetic process"/>
    <property type="evidence" value="ECO:0007669"/>
    <property type="project" value="TreeGrafter"/>
</dbReference>
<dbReference type="EMBL" id="JACTNZ010000002">
    <property type="protein sequence ID" value="KAG5561268.1"/>
    <property type="molecule type" value="Genomic_DNA"/>
</dbReference>
<organism evidence="1 2">
    <name type="scientific">Rhododendron griersonianum</name>
    <dbReference type="NCBI Taxonomy" id="479676"/>
    <lineage>
        <taxon>Eukaryota</taxon>
        <taxon>Viridiplantae</taxon>
        <taxon>Streptophyta</taxon>
        <taxon>Embryophyta</taxon>
        <taxon>Tracheophyta</taxon>
        <taxon>Spermatophyta</taxon>
        <taxon>Magnoliopsida</taxon>
        <taxon>eudicotyledons</taxon>
        <taxon>Gunneridae</taxon>
        <taxon>Pentapetalae</taxon>
        <taxon>asterids</taxon>
        <taxon>Ericales</taxon>
        <taxon>Ericaceae</taxon>
        <taxon>Ericoideae</taxon>
        <taxon>Rhodoreae</taxon>
        <taxon>Rhododendron</taxon>
    </lineage>
</organism>
<keyword evidence="2" id="KW-1185">Reference proteome</keyword>
<dbReference type="GO" id="GO:0009507">
    <property type="term" value="C:chloroplast"/>
    <property type="evidence" value="ECO:0007669"/>
    <property type="project" value="TreeGrafter"/>
</dbReference>
<evidence type="ECO:0000313" key="2">
    <source>
        <dbReference type="Proteomes" id="UP000823749"/>
    </source>
</evidence>
<protein>
    <recommendedName>
        <fullName evidence="3">ACT domain-containing protein</fullName>
    </recommendedName>
</protein>
<evidence type="ECO:0000313" key="1">
    <source>
        <dbReference type="EMBL" id="KAG5561268.1"/>
    </source>
</evidence>
<accession>A0AAV6L888</accession>
<dbReference type="Proteomes" id="UP000823749">
    <property type="component" value="Chromosome 2"/>
</dbReference>
<dbReference type="GO" id="GO:0004664">
    <property type="term" value="F:prephenate dehydratase activity"/>
    <property type="evidence" value="ECO:0007669"/>
    <property type="project" value="TreeGrafter"/>
</dbReference>
<dbReference type="AlphaFoldDB" id="A0AAV6L888"/>
<comment type="caution">
    <text evidence="1">The sequence shown here is derived from an EMBL/GenBank/DDBJ whole genome shotgun (WGS) entry which is preliminary data.</text>
</comment>
<sequence>MDPFIPRVDKPFKKSIVFTMQEGSGVLFKALVVFALRGINLTKIESRSQRKRPLRVVDDSNTGTAKQHWMDIDMGNIVGTG</sequence>
<gene>
    <name evidence="1" type="ORF">RHGRI_004336</name>
</gene>
<dbReference type="GO" id="GO:0047769">
    <property type="term" value="F:arogenate dehydratase activity"/>
    <property type="evidence" value="ECO:0007669"/>
    <property type="project" value="TreeGrafter"/>
</dbReference>
<dbReference type="Gene3D" id="3.30.70.260">
    <property type="match status" value="1"/>
</dbReference>
<evidence type="ECO:0008006" key="3">
    <source>
        <dbReference type="Google" id="ProtNLM"/>
    </source>
</evidence>
<name>A0AAV6L888_9ERIC</name>
<proteinExistence type="predicted"/>
<dbReference type="PANTHER" id="PTHR21022:SF12">
    <property type="entry name" value="AROGENATE DEHYDRATASE"/>
    <property type="match status" value="1"/>
</dbReference>